<feature type="signal peptide" evidence="1">
    <location>
        <begin position="1"/>
        <end position="19"/>
    </location>
</feature>
<dbReference type="Proteomes" id="UP000502894">
    <property type="component" value="Plasmid pTUM19329-1"/>
</dbReference>
<keyword evidence="2" id="KW-0614">Plasmid</keyword>
<dbReference type="InterPro" id="IPR010927">
    <property type="entry name" value="T4SS_TraH"/>
</dbReference>
<feature type="chain" id="PRO_5026243036" evidence="1">
    <location>
        <begin position="20"/>
        <end position="456"/>
    </location>
</feature>
<dbReference type="KEGG" id="lant:TUM19329_36170"/>
<dbReference type="EMBL" id="AP022840">
    <property type="protein sequence ID" value="BCA97256.1"/>
    <property type="molecule type" value="Genomic_DNA"/>
</dbReference>
<dbReference type="Pfam" id="PF06122">
    <property type="entry name" value="TraH"/>
    <property type="match status" value="1"/>
</dbReference>
<evidence type="ECO:0000256" key="1">
    <source>
        <dbReference type="SAM" id="SignalP"/>
    </source>
</evidence>
<proteinExistence type="predicted"/>
<evidence type="ECO:0000313" key="2">
    <source>
        <dbReference type="EMBL" id="BCA97256.1"/>
    </source>
</evidence>
<dbReference type="AlphaFoldDB" id="A0A6F8TB99"/>
<evidence type="ECO:0000313" key="3">
    <source>
        <dbReference type="Proteomes" id="UP000502894"/>
    </source>
</evidence>
<geneLocation type="plasmid" evidence="2 3">
    <name>pTUM19329-1</name>
</geneLocation>
<name>A0A6F8TB99_9GAMM</name>
<protein>
    <submittedName>
        <fullName evidence="2">Conjugal transfer protein TraH</fullName>
    </submittedName>
</protein>
<accession>A0A6F8TB99</accession>
<keyword evidence="3" id="KW-1185">Reference proteome</keyword>
<gene>
    <name evidence="2" type="primary">traH</name>
    <name evidence="2" type="ORF">TUM19329_36170</name>
</gene>
<dbReference type="RefSeq" id="WP_173238639.1">
    <property type="nucleotide sequence ID" value="NZ_AP022840.1"/>
</dbReference>
<organism evidence="2 3">
    <name type="scientific">Legionella antarctica</name>
    <dbReference type="NCBI Taxonomy" id="2708020"/>
    <lineage>
        <taxon>Bacteria</taxon>
        <taxon>Pseudomonadati</taxon>
        <taxon>Pseudomonadota</taxon>
        <taxon>Gammaproteobacteria</taxon>
        <taxon>Legionellales</taxon>
        <taxon>Legionellaceae</taxon>
        <taxon>Legionella</taxon>
    </lineage>
</organism>
<reference evidence="2" key="1">
    <citation type="journal article" date="2020" name="Microbiol. Resour. Announc.">
        <title>Complete Genome Sequence of Novel Psychrotolerant Legionella Strain TUM19329, Isolated from Antarctic Lake Sediment.</title>
        <authorList>
            <person name="Shimada S."/>
            <person name="Nakai R."/>
            <person name="Aoki K."/>
            <person name="Shimoeda N."/>
            <person name="Ohno G."/>
            <person name="Miyazaki Y."/>
            <person name="Kudoh S."/>
            <person name="Imura S."/>
            <person name="Watanabe K."/>
            <person name="Ishii Y."/>
            <person name="Tateda K."/>
        </authorList>
    </citation>
    <scope>NUCLEOTIDE SEQUENCE [LARGE SCALE GENOMIC DNA]</scope>
    <source>
        <strain evidence="2">TUM19329</strain>
        <plasmid evidence="2">pTUM19329-1</plasmid>
    </source>
</reference>
<sequence length="456" mass="49364">MIKPLAVGLSIVLSSHACATASSDLNHFFNNLGYSANVTGASSYESQAAGFASLGSVYARNQVRSIQIAHVDVPGIRSGCGGIDITAGGFSFIKSEQIVNFMQNILSNGAGYALNLALETELPEIAHSMQFMQKLANDINGTNFNSCEMGENLAASVWPKNRAAHQRLCEDIGRHKSGFSDWAEARQKCSTDGGMKEQLEAAKKSPEYKDRVLLDTNVVWDALQLNEFIKSDKSLSEVYMSISGTLVFDAKGGVQTYPSLATNQDFIKALLYGGKLPSYTCSDTGKPIKCVEINVQGSQTIDSKDALVFQVQTLLQGVYESIKSGTALTPEQKGLIELTQPSVFQLISASAQQNIGIQSSYELAQSVATDLLAQYLANSLEVIRASLAGKDIGRINEDKLFKNLQVAQQFVEHFNSDTRARFNSALTTNQLVQNNVKQALNALNPILRQTYTGGAQ</sequence>
<keyword evidence="1" id="KW-0732">Signal</keyword>